<dbReference type="EMBL" id="BMAU01021190">
    <property type="protein sequence ID" value="GFX96055.1"/>
    <property type="molecule type" value="Genomic_DNA"/>
</dbReference>
<reference evidence="1" key="1">
    <citation type="submission" date="2020-08" db="EMBL/GenBank/DDBJ databases">
        <title>Multicomponent nature underlies the extraordinary mechanical properties of spider dragline silk.</title>
        <authorList>
            <person name="Kono N."/>
            <person name="Nakamura H."/>
            <person name="Mori M."/>
            <person name="Yoshida Y."/>
            <person name="Ohtoshi R."/>
            <person name="Malay A.D."/>
            <person name="Moran D.A.P."/>
            <person name="Tomita M."/>
            <person name="Numata K."/>
            <person name="Arakawa K."/>
        </authorList>
    </citation>
    <scope>NUCLEOTIDE SEQUENCE</scope>
</reference>
<evidence type="ECO:0000313" key="2">
    <source>
        <dbReference type="EMBL" id="GFX96051.1"/>
    </source>
</evidence>
<evidence type="ECO:0000313" key="5">
    <source>
        <dbReference type="Proteomes" id="UP000887159"/>
    </source>
</evidence>
<protein>
    <submittedName>
        <fullName evidence="1">Uncharacterized protein</fullName>
    </submittedName>
</protein>
<evidence type="ECO:0000313" key="1">
    <source>
        <dbReference type="EMBL" id="GFX96050.1"/>
    </source>
</evidence>
<comment type="caution">
    <text evidence="1">The sequence shown here is derived from an EMBL/GenBank/DDBJ whole genome shotgun (WGS) entry which is preliminary data.</text>
</comment>
<dbReference type="EMBL" id="BMAU01021190">
    <property type="protein sequence ID" value="GFX96053.1"/>
    <property type="molecule type" value="Genomic_DNA"/>
</dbReference>
<proteinExistence type="predicted"/>
<evidence type="ECO:0000313" key="4">
    <source>
        <dbReference type="EMBL" id="GFX96055.1"/>
    </source>
</evidence>
<dbReference type="EMBL" id="BMAU01021190">
    <property type="protein sequence ID" value="GFX96051.1"/>
    <property type="molecule type" value="Genomic_DNA"/>
</dbReference>
<gene>
    <name evidence="1" type="ORF">TNCV_2289401</name>
    <name evidence="2" type="ORF">TNCV_2289411</name>
    <name evidence="3" type="ORF">TNCV_2289431</name>
    <name evidence="4" type="ORF">TNCV_2289451</name>
</gene>
<dbReference type="Proteomes" id="UP000887159">
    <property type="component" value="Unassembled WGS sequence"/>
</dbReference>
<keyword evidence="5" id="KW-1185">Reference proteome</keyword>
<accession>A0A8X6RK53</accession>
<dbReference type="AlphaFoldDB" id="A0A8X6RK53"/>
<dbReference type="EMBL" id="BMAU01021190">
    <property type="protein sequence ID" value="GFX96050.1"/>
    <property type="molecule type" value="Genomic_DNA"/>
</dbReference>
<name>A0A8X6RK53_TRICX</name>
<organism evidence="1 5">
    <name type="scientific">Trichonephila clavipes</name>
    <name type="common">Golden silk orbweaver</name>
    <name type="synonym">Nephila clavipes</name>
    <dbReference type="NCBI Taxonomy" id="2585209"/>
    <lineage>
        <taxon>Eukaryota</taxon>
        <taxon>Metazoa</taxon>
        <taxon>Ecdysozoa</taxon>
        <taxon>Arthropoda</taxon>
        <taxon>Chelicerata</taxon>
        <taxon>Arachnida</taxon>
        <taxon>Araneae</taxon>
        <taxon>Araneomorphae</taxon>
        <taxon>Entelegynae</taxon>
        <taxon>Araneoidea</taxon>
        <taxon>Nephilidae</taxon>
        <taxon>Trichonephila</taxon>
    </lineage>
</organism>
<evidence type="ECO:0000313" key="3">
    <source>
        <dbReference type="EMBL" id="GFX96053.1"/>
    </source>
</evidence>
<sequence length="76" mass="8483">MDSLAKMAVECLPRNSFTNSSKVMSKLRSHCPPNVVKHLKASSNPMQMLMLLGDLPSDRNSSLELISQLGDYFRNT</sequence>